<dbReference type="InterPro" id="IPR013325">
    <property type="entry name" value="RNA_pol_sigma_r2"/>
</dbReference>
<evidence type="ECO:0000256" key="3">
    <source>
        <dbReference type="ARBA" id="ARBA00023082"/>
    </source>
</evidence>
<dbReference type="PANTHER" id="PTHR43133">
    <property type="entry name" value="RNA POLYMERASE ECF-TYPE SIGMA FACTO"/>
    <property type="match status" value="1"/>
</dbReference>
<evidence type="ECO:0000256" key="2">
    <source>
        <dbReference type="ARBA" id="ARBA00023015"/>
    </source>
</evidence>
<evidence type="ECO:0000256" key="1">
    <source>
        <dbReference type="ARBA" id="ARBA00010641"/>
    </source>
</evidence>
<dbReference type="CDD" id="cd06171">
    <property type="entry name" value="Sigma70_r4"/>
    <property type="match status" value="1"/>
</dbReference>
<dbReference type="Gene3D" id="1.10.1740.10">
    <property type="match status" value="1"/>
</dbReference>
<keyword evidence="5" id="KW-0804">Transcription</keyword>
<evidence type="ECO:0000313" key="9">
    <source>
        <dbReference type="Proteomes" id="UP001204772"/>
    </source>
</evidence>
<dbReference type="InterPro" id="IPR039425">
    <property type="entry name" value="RNA_pol_sigma-70-like"/>
</dbReference>
<keyword evidence="2" id="KW-0805">Transcription regulation</keyword>
<evidence type="ECO:0000256" key="5">
    <source>
        <dbReference type="ARBA" id="ARBA00023163"/>
    </source>
</evidence>
<feature type="domain" description="RNA polymerase sigma-70 region 4" evidence="7">
    <location>
        <begin position="141"/>
        <end position="189"/>
    </location>
</feature>
<dbReference type="InterPro" id="IPR036388">
    <property type="entry name" value="WH-like_DNA-bd_sf"/>
</dbReference>
<feature type="domain" description="RNA polymerase sigma-70 region 2" evidence="6">
    <location>
        <begin position="35"/>
        <end position="97"/>
    </location>
</feature>
<gene>
    <name evidence="8" type="ORF">NCI00_19485</name>
</gene>
<dbReference type="SUPFAM" id="SSF88946">
    <property type="entry name" value="Sigma2 domain of RNA polymerase sigma factors"/>
    <property type="match status" value="1"/>
</dbReference>
<keyword evidence="4" id="KW-0238">DNA-binding</keyword>
<dbReference type="Pfam" id="PF04545">
    <property type="entry name" value="Sigma70_r4"/>
    <property type="match status" value="1"/>
</dbReference>
<dbReference type="InterPro" id="IPR013324">
    <property type="entry name" value="RNA_pol_sigma_r3/r4-like"/>
</dbReference>
<dbReference type="Proteomes" id="UP001204772">
    <property type="component" value="Unassembled WGS sequence"/>
</dbReference>
<comment type="similarity">
    <text evidence="1">Belongs to the sigma-70 factor family. ECF subfamily.</text>
</comment>
<organism evidence="8 9">
    <name type="scientific">Runella salmonicolor</name>
    <dbReference type="NCBI Taxonomy" id="2950278"/>
    <lineage>
        <taxon>Bacteria</taxon>
        <taxon>Pseudomonadati</taxon>
        <taxon>Bacteroidota</taxon>
        <taxon>Cytophagia</taxon>
        <taxon>Cytophagales</taxon>
        <taxon>Spirosomataceae</taxon>
        <taxon>Runella</taxon>
    </lineage>
</organism>
<dbReference type="NCBIfam" id="TIGR02937">
    <property type="entry name" value="sigma70-ECF"/>
    <property type="match status" value="1"/>
</dbReference>
<dbReference type="InterPro" id="IPR007630">
    <property type="entry name" value="RNA_pol_sigma70_r4"/>
</dbReference>
<evidence type="ECO:0000313" key="8">
    <source>
        <dbReference type="EMBL" id="MCP1384627.1"/>
    </source>
</evidence>
<evidence type="ECO:0000259" key="6">
    <source>
        <dbReference type="Pfam" id="PF04542"/>
    </source>
</evidence>
<comment type="caution">
    <text evidence="8">The sequence shown here is derived from an EMBL/GenBank/DDBJ whole genome shotgun (WGS) entry which is preliminary data.</text>
</comment>
<sequence length="206" mass="24093">MNKIQPVFEVVNSSLTDETLWQRLKAGDELAFSALFERYYRSLINYGNSLSSYPERVQDCVQDVFVNLWLYRNTLSDNVVVKAYLLSSVRKRIARLHERDTIFRQTAPLDAVQFSLDFSIEDQLIADEETSAQVSQLNRLINALPPRQKEALYLRYHQGLTIEQIGEMLDINHQSVSNLLHRCIQHLRKEWKGDLTLLFMLFSRIL</sequence>
<dbReference type="InterPro" id="IPR014284">
    <property type="entry name" value="RNA_pol_sigma-70_dom"/>
</dbReference>
<dbReference type="Gene3D" id="1.10.10.10">
    <property type="entry name" value="Winged helix-like DNA-binding domain superfamily/Winged helix DNA-binding domain"/>
    <property type="match status" value="1"/>
</dbReference>
<evidence type="ECO:0000259" key="7">
    <source>
        <dbReference type="Pfam" id="PF04545"/>
    </source>
</evidence>
<dbReference type="InterPro" id="IPR007627">
    <property type="entry name" value="RNA_pol_sigma70_r2"/>
</dbReference>
<evidence type="ECO:0000256" key="4">
    <source>
        <dbReference type="ARBA" id="ARBA00023125"/>
    </source>
</evidence>
<keyword evidence="9" id="KW-1185">Reference proteome</keyword>
<dbReference type="Pfam" id="PF04542">
    <property type="entry name" value="Sigma70_r2"/>
    <property type="match status" value="1"/>
</dbReference>
<protein>
    <submittedName>
        <fullName evidence="8">Sigma-70 family RNA polymerase sigma factor</fullName>
    </submittedName>
</protein>
<name>A0ABT1FS87_9BACT</name>
<dbReference type="SUPFAM" id="SSF88659">
    <property type="entry name" value="Sigma3 and sigma4 domains of RNA polymerase sigma factors"/>
    <property type="match status" value="1"/>
</dbReference>
<accession>A0ABT1FS87</accession>
<keyword evidence="3" id="KW-0731">Sigma factor</keyword>
<dbReference type="EMBL" id="JAMZEL010000009">
    <property type="protein sequence ID" value="MCP1384627.1"/>
    <property type="molecule type" value="Genomic_DNA"/>
</dbReference>
<dbReference type="PANTHER" id="PTHR43133:SF46">
    <property type="entry name" value="RNA POLYMERASE SIGMA-70 FACTOR ECF SUBFAMILY"/>
    <property type="match status" value="1"/>
</dbReference>
<dbReference type="RefSeq" id="WP_253530357.1">
    <property type="nucleotide sequence ID" value="NZ_JAMZEL010000009.1"/>
</dbReference>
<proteinExistence type="inferred from homology"/>
<reference evidence="8 9" key="1">
    <citation type="submission" date="2022-06" db="EMBL/GenBank/DDBJ databases">
        <title>Runella sp. S5 genome sequencing.</title>
        <authorList>
            <person name="Park S."/>
        </authorList>
    </citation>
    <scope>NUCLEOTIDE SEQUENCE [LARGE SCALE GENOMIC DNA]</scope>
    <source>
        <strain evidence="8 9">S5</strain>
    </source>
</reference>